<protein>
    <recommendedName>
        <fullName evidence="5">Protein arginine N-methyltransferase domain-containing protein</fullName>
    </recommendedName>
</protein>
<evidence type="ECO:0000256" key="4">
    <source>
        <dbReference type="PROSITE-ProRule" id="PRU01015"/>
    </source>
</evidence>
<evidence type="ECO:0000256" key="3">
    <source>
        <dbReference type="ARBA" id="ARBA00022691"/>
    </source>
</evidence>
<dbReference type="GO" id="GO:0032259">
    <property type="term" value="P:methylation"/>
    <property type="evidence" value="ECO:0007669"/>
    <property type="project" value="UniProtKB-KW"/>
</dbReference>
<dbReference type="PANTHER" id="PTHR11006:SF124">
    <property type="entry name" value="ARGININE METHYLTRANSFERASE 1-RELATED"/>
    <property type="match status" value="1"/>
</dbReference>
<keyword evidence="7" id="KW-1185">Reference proteome</keyword>
<evidence type="ECO:0000313" key="7">
    <source>
        <dbReference type="Proteomes" id="UP000008792"/>
    </source>
</evidence>
<dbReference type="Pfam" id="PF22528">
    <property type="entry name" value="PRMT_C"/>
    <property type="match status" value="1"/>
</dbReference>
<keyword evidence="1 4" id="KW-0489">Methyltransferase</keyword>
<evidence type="ECO:0000256" key="2">
    <source>
        <dbReference type="ARBA" id="ARBA00022679"/>
    </source>
</evidence>
<dbReference type="PhylomeDB" id="B4M0I9"/>
<keyword evidence="3 4" id="KW-0949">S-adenosyl-L-methionine</keyword>
<dbReference type="GO" id="GO:0035242">
    <property type="term" value="F:protein-arginine omega-N asymmetric methyltransferase activity"/>
    <property type="evidence" value="ECO:0007669"/>
    <property type="project" value="TreeGrafter"/>
</dbReference>
<accession>B4M0I9</accession>
<name>B4M0I9_DROVI</name>
<dbReference type="InParanoid" id="B4M0I9"/>
<evidence type="ECO:0000259" key="5">
    <source>
        <dbReference type="Pfam" id="PF22528"/>
    </source>
</evidence>
<reference evidence="6 7" key="1">
    <citation type="journal article" date="2007" name="Nature">
        <title>Evolution of genes and genomes on the Drosophila phylogeny.</title>
        <authorList>
            <consortium name="Drosophila 12 Genomes Consortium"/>
            <person name="Clark A.G."/>
            <person name="Eisen M.B."/>
            <person name="Smith D.R."/>
            <person name="Bergman C.M."/>
            <person name="Oliver B."/>
            <person name="Markow T.A."/>
            <person name="Kaufman T.C."/>
            <person name="Kellis M."/>
            <person name="Gelbart W."/>
            <person name="Iyer V.N."/>
            <person name="Pollard D.A."/>
            <person name="Sackton T.B."/>
            <person name="Larracuente A.M."/>
            <person name="Singh N.D."/>
            <person name="Abad J.P."/>
            <person name="Abt D.N."/>
            <person name="Adryan B."/>
            <person name="Aguade M."/>
            <person name="Akashi H."/>
            <person name="Anderson W.W."/>
            <person name="Aquadro C.F."/>
            <person name="Ardell D.H."/>
            <person name="Arguello R."/>
            <person name="Artieri C.G."/>
            <person name="Barbash D.A."/>
            <person name="Barker D."/>
            <person name="Barsanti P."/>
            <person name="Batterham P."/>
            <person name="Batzoglou S."/>
            <person name="Begun D."/>
            <person name="Bhutkar A."/>
            <person name="Blanco E."/>
            <person name="Bosak S.A."/>
            <person name="Bradley R.K."/>
            <person name="Brand A.D."/>
            <person name="Brent M.R."/>
            <person name="Brooks A.N."/>
            <person name="Brown R.H."/>
            <person name="Butlin R.K."/>
            <person name="Caggese C."/>
            <person name="Calvi B.R."/>
            <person name="Bernardo de Carvalho A."/>
            <person name="Caspi A."/>
            <person name="Castrezana S."/>
            <person name="Celniker S.E."/>
            <person name="Chang J.L."/>
            <person name="Chapple C."/>
            <person name="Chatterji S."/>
            <person name="Chinwalla A."/>
            <person name="Civetta A."/>
            <person name="Clifton S.W."/>
            <person name="Comeron J.M."/>
            <person name="Costello J.C."/>
            <person name="Coyne J.A."/>
            <person name="Daub J."/>
            <person name="David R.G."/>
            <person name="Delcher A.L."/>
            <person name="Delehaunty K."/>
            <person name="Do C.B."/>
            <person name="Ebling H."/>
            <person name="Edwards K."/>
            <person name="Eickbush T."/>
            <person name="Evans J.D."/>
            <person name="Filipski A."/>
            <person name="Findeiss S."/>
            <person name="Freyhult E."/>
            <person name="Fulton L."/>
            <person name="Fulton R."/>
            <person name="Garcia A.C."/>
            <person name="Gardiner A."/>
            <person name="Garfield D.A."/>
            <person name="Garvin B.E."/>
            <person name="Gibson G."/>
            <person name="Gilbert D."/>
            <person name="Gnerre S."/>
            <person name="Godfrey J."/>
            <person name="Good R."/>
            <person name="Gotea V."/>
            <person name="Gravely B."/>
            <person name="Greenberg A.J."/>
            <person name="Griffiths-Jones S."/>
            <person name="Gross S."/>
            <person name="Guigo R."/>
            <person name="Gustafson E.A."/>
            <person name="Haerty W."/>
            <person name="Hahn M.W."/>
            <person name="Halligan D.L."/>
            <person name="Halpern A.L."/>
            <person name="Halter G.M."/>
            <person name="Han M.V."/>
            <person name="Heger A."/>
            <person name="Hillier L."/>
            <person name="Hinrichs A.S."/>
            <person name="Holmes I."/>
            <person name="Hoskins R.A."/>
            <person name="Hubisz M.J."/>
            <person name="Hultmark D."/>
            <person name="Huntley M.A."/>
            <person name="Jaffe D.B."/>
            <person name="Jagadeeshan S."/>
            <person name="Jeck W.R."/>
            <person name="Johnson J."/>
            <person name="Jones C.D."/>
            <person name="Jordan W.C."/>
            <person name="Karpen G.H."/>
            <person name="Kataoka E."/>
            <person name="Keightley P.D."/>
            <person name="Kheradpour P."/>
            <person name="Kirkness E.F."/>
            <person name="Koerich L.B."/>
            <person name="Kristiansen K."/>
            <person name="Kudrna D."/>
            <person name="Kulathinal R.J."/>
            <person name="Kumar S."/>
            <person name="Kwok R."/>
            <person name="Lander E."/>
            <person name="Langley C.H."/>
            <person name="Lapoint R."/>
            <person name="Lazzaro B.P."/>
            <person name="Lee S.J."/>
            <person name="Levesque L."/>
            <person name="Li R."/>
            <person name="Lin C.F."/>
            <person name="Lin M.F."/>
            <person name="Lindblad-Toh K."/>
            <person name="Llopart A."/>
            <person name="Long M."/>
            <person name="Low L."/>
            <person name="Lozovsky E."/>
            <person name="Lu J."/>
            <person name="Luo M."/>
            <person name="Machado C.A."/>
            <person name="Makalowski W."/>
            <person name="Marzo M."/>
            <person name="Matsuda M."/>
            <person name="Matzkin L."/>
            <person name="McAllister B."/>
            <person name="McBride C.S."/>
            <person name="McKernan B."/>
            <person name="McKernan K."/>
            <person name="Mendez-Lago M."/>
            <person name="Minx P."/>
            <person name="Mollenhauer M.U."/>
            <person name="Montooth K."/>
            <person name="Mount S.M."/>
            <person name="Mu X."/>
            <person name="Myers E."/>
            <person name="Negre B."/>
            <person name="Newfeld S."/>
            <person name="Nielsen R."/>
            <person name="Noor M.A."/>
            <person name="O'Grady P."/>
            <person name="Pachter L."/>
            <person name="Papaceit M."/>
            <person name="Parisi M.J."/>
            <person name="Parisi M."/>
            <person name="Parts L."/>
            <person name="Pedersen J.S."/>
            <person name="Pesole G."/>
            <person name="Phillippy A.M."/>
            <person name="Ponting C.P."/>
            <person name="Pop M."/>
            <person name="Porcelli D."/>
            <person name="Powell J.R."/>
            <person name="Prohaska S."/>
            <person name="Pruitt K."/>
            <person name="Puig M."/>
            <person name="Quesneville H."/>
            <person name="Ram K.R."/>
            <person name="Rand D."/>
            <person name="Rasmussen M.D."/>
            <person name="Reed L.K."/>
            <person name="Reenan R."/>
            <person name="Reily A."/>
            <person name="Remington K.A."/>
            <person name="Rieger T.T."/>
            <person name="Ritchie M.G."/>
            <person name="Robin C."/>
            <person name="Rogers Y.H."/>
            <person name="Rohde C."/>
            <person name="Rozas J."/>
            <person name="Rubenfield M.J."/>
            <person name="Ruiz A."/>
            <person name="Russo S."/>
            <person name="Salzberg S.L."/>
            <person name="Sanchez-Gracia A."/>
            <person name="Saranga D.J."/>
            <person name="Sato H."/>
            <person name="Schaeffer S.W."/>
            <person name="Schatz M.C."/>
            <person name="Schlenke T."/>
            <person name="Schwartz R."/>
            <person name="Segarra C."/>
            <person name="Singh R.S."/>
            <person name="Sirot L."/>
            <person name="Sirota M."/>
            <person name="Sisneros N.B."/>
            <person name="Smith C.D."/>
            <person name="Smith T.F."/>
            <person name="Spieth J."/>
            <person name="Stage D.E."/>
            <person name="Stark A."/>
            <person name="Stephan W."/>
            <person name="Strausberg R.L."/>
            <person name="Strempel S."/>
            <person name="Sturgill D."/>
            <person name="Sutton G."/>
            <person name="Sutton G.G."/>
            <person name="Tao W."/>
            <person name="Teichmann S."/>
            <person name="Tobari Y.N."/>
            <person name="Tomimura Y."/>
            <person name="Tsolas J.M."/>
            <person name="Valente V.L."/>
            <person name="Venter E."/>
            <person name="Venter J.C."/>
            <person name="Vicario S."/>
            <person name="Vieira F.G."/>
            <person name="Vilella A.J."/>
            <person name="Villasante A."/>
            <person name="Walenz B."/>
            <person name="Wang J."/>
            <person name="Wasserman M."/>
            <person name="Watts T."/>
            <person name="Wilson D."/>
            <person name="Wilson R.K."/>
            <person name="Wing R.A."/>
            <person name="Wolfner M.F."/>
            <person name="Wong A."/>
            <person name="Wong G.K."/>
            <person name="Wu C.I."/>
            <person name="Wu G."/>
            <person name="Yamamoto D."/>
            <person name="Yang H.P."/>
            <person name="Yang S.P."/>
            <person name="Yorke J.A."/>
            <person name="Yoshida K."/>
            <person name="Zdobnov E."/>
            <person name="Zhang P."/>
            <person name="Zhang Y."/>
            <person name="Zimin A.V."/>
            <person name="Baldwin J."/>
            <person name="Abdouelleil A."/>
            <person name="Abdulkadir J."/>
            <person name="Abebe A."/>
            <person name="Abera B."/>
            <person name="Abreu J."/>
            <person name="Acer S.C."/>
            <person name="Aftuck L."/>
            <person name="Alexander A."/>
            <person name="An P."/>
            <person name="Anderson E."/>
            <person name="Anderson S."/>
            <person name="Arachi H."/>
            <person name="Azer M."/>
            <person name="Bachantsang P."/>
            <person name="Barry A."/>
            <person name="Bayul T."/>
            <person name="Berlin A."/>
            <person name="Bessette D."/>
            <person name="Bloom T."/>
            <person name="Blye J."/>
            <person name="Boguslavskiy L."/>
            <person name="Bonnet C."/>
            <person name="Boukhgalter B."/>
            <person name="Bourzgui I."/>
            <person name="Brown A."/>
            <person name="Cahill P."/>
            <person name="Channer S."/>
            <person name="Cheshatsang Y."/>
            <person name="Chuda L."/>
            <person name="Citroen M."/>
            <person name="Collymore A."/>
            <person name="Cooke P."/>
            <person name="Costello M."/>
            <person name="D'Aco K."/>
            <person name="Daza R."/>
            <person name="De Haan G."/>
            <person name="DeGray S."/>
            <person name="DeMaso C."/>
            <person name="Dhargay N."/>
            <person name="Dooley K."/>
            <person name="Dooley E."/>
            <person name="Doricent M."/>
            <person name="Dorje P."/>
            <person name="Dorjee K."/>
            <person name="Dupes A."/>
            <person name="Elong R."/>
            <person name="Falk J."/>
            <person name="Farina A."/>
            <person name="Faro S."/>
            <person name="Ferguson D."/>
            <person name="Fisher S."/>
            <person name="Foley C.D."/>
            <person name="Franke A."/>
            <person name="Friedrich D."/>
            <person name="Gadbois L."/>
            <person name="Gearin G."/>
            <person name="Gearin C.R."/>
            <person name="Giannoukos G."/>
            <person name="Goode T."/>
            <person name="Graham J."/>
            <person name="Grandbois E."/>
            <person name="Grewal S."/>
            <person name="Gyaltsen K."/>
            <person name="Hafez N."/>
            <person name="Hagos B."/>
            <person name="Hall J."/>
            <person name="Henson C."/>
            <person name="Hollinger A."/>
            <person name="Honan T."/>
            <person name="Huard M.D."/>
            <person name="Hughes L."/>
            <person name="Hurhula B."/>
            <person name="Husby M.E."/>
            <person name="Kamat A."/>
            <person name="Kanga B."/>
            <person name="Kashin S."/>
            <person name="Khazanovich D."/>
            <person name="Kisner P."/>
            <person name="Lance K."/>
            <person name="Lara M."/>
            <person name="Lee W."/>
            <person name="Lennon N."/>
            <person name="Letendre F."/>
            <person name="LeVine R."/>
            <person name="Lipovsky A."/>
            <person name="Liu X."/>
            <person name="Liu J."/>
            <person name="Liu S."/>
            <person name="Lokyitsang T."/>
            <person name="Lokyitsang Y."/>
            <person name="Lubonja R."/>
            <person name="Lui A."/>
            <person name="MacDonald P."/>
            <person name="Magnisalis V."/>
            <person name="Maru K."/>
            <person name="Matthews C."/>
            <person name="McCusker W."/>
            <person name="McDonough S."/>
            <person name="Mehta T."/>
            <person name="Meldrim J."/>
            <person name="Meneus L."/>
            <person name="Mihai O."/>
            <person name="Mihalev A."/>
            <person name="Mihova T."/>
            <person name="Mittelman R."/>
            <person name="Mlenga V."/>
            <person name="Montmayeur A."/>
            <person name="Mulrain L."/>
            <person name="Navidi A."/>
            <person name="Naylor J."/>
            <person name="Negash T."/>
            <person name="Nguyen T."/>
            <person name="Nguyen N."/>
            <person name="Nicol R."/>
            <person name="Norbu C."/>
            <person name="Norbu N."/>
            <person name="Novod N."/>
            <person name="O'Neill B."/>
            <person name="Osman S."/>
            <person name="Markiewicz E."/>
            <person name="Oyono O.L."/>
            <person name="Patti C."/>
            <person name="Phunkhang P."/>
            <person name="Pierre F."/>
            <person name="Priest M."/>
            <person name="Raghuraman S."/>
            <person name="Rege F."/>
            <person name="Reyes R."/>
            <person name="Rise C."/>
            <person name="Rogov P."/>
            <person name="Ross K."/>
            <person name="Ryan E."/>
            <person name="Settipalli S."/>
            <person name="Shea T."/>
            <person name="Sherpa N."/>
            <person name="Shi L."/>
            <person name="Shih D."/>
            <person name="Sparrow T."/>
            <person name="Spaulding J."/>
            <person name="Stalker J."/>
            <person name="Stange-Thomann N."/>
            <person name="Stavropoulos S."/>
            <person name="Stone C."/>
            <person name="Strader C."/>
            <person name="Tesfaye S."/>
            <person name="Thomson T."/>
            <person name="Thoulutsang Y."/>
            <person name="Thoulutsang D."/>
            <person name="Topham K."/>
            <person name="Topping I."/>
            <person name="Tsamla T."/>
            <person name="Vassiliev H."/>
            <person name="Vo A."/>
            <person name="Wangchuk T."/>
            <person name="Wangdi T."/>
            <person name="Weiand M."/>
            <person name="Wilkinson J."/>
            <person name="Wilson A."/>
            <person name="Yadav S."/>
            <person name="Young G."/>
            <person name="Yu Q."/>
            <person name="Zembek L."/>
            <person name="Zhong D."/>
            <person name="Zimmer A."/>
            <person name="Zwirko Z."/>
            <person name="Jaffe D.B."/>
            <person name="Alvarez P."/>
            <person name="Brockman W."/>
            <person name="Butler J."/>
            <person name="Chin C."/>
            <person name="Gnerre S."/>
            <person name="Grabherr M."/>
            <person name="Kleber M."/>
            <person name="Mauceli E."/>
            <person name="MacCallum I."/>
        </authorList>
    </citation>
    <scope>NUCLEOTIDE SEQUENCE [LARGE SCALE GENOMIC DNA]</scope>
    <source>
        <strain evidence="7">Tucson 15010-1051.87</strain>
    </source>
</reference>
<dbReference type="FunCoup" id="B4M0I9">
    <property type="interactions" value="81"/>
</dbReference>
<dbReference type="OrthoDB" id="7880418at2759"/>
<dbReference type="Gene3D" id="2.70.160.11">
    <property type="entry name" value="Hnrnp arginine n-methyltransferase1"/>
    <property type="match status" value="1"/>
</dbReference>
<dbReference type="AlphaFoldDB" id="B4M0I9"/>
<dbReference type="InterPro" id="IPR055135">
    <property type="entry name" value="PRMT_dom"/>
</dbReference>
<feature type="domain" description="Protein arginine N-methyltransferase" evidence="5">
    <location>
        <begin position="170"/>
        <end position="276"/>
    </location>
</feature>
<keyword evidence="2 4" id="KW-0808">Transferase</keyword>
<dbReference type="KEGG" id="dvi:6629643"/>
<dbReference type="GO" id="GO:0005634">
    <property type="term" value="C:nucleus"/>
    <property type="evidence" value="ECO:0007669"/>
    <property type="project" value="TreeGrafter"/>
</dbReference>
<dbReference type="InterPro" id="IPR029063">
    <property type="entry name" value="SAM-dependent_MTases_sf"/>
</dbReference>
<dbReference type="Gene3D" id="3.40.50.150">
    <property type="entry name" value="Vaccinia Virus protein VP39"/>
    <property type="match status" value="1"/>
</dbReference>
<dbReference type="PANTHER" id="PTHR11006">
    <property type="entry name" value="PROTEIN ARGININE N-METHYLTRANSFERASE"/>
    <property type="match status" value="1"/>
</dbReference>
<dbReference type="PROSITE" id="PS51678">
    <property type="entry name" value="SAM_MT_PRMT"/>
    <property type="match status" value="1"/>
</dbReference>
<dbReference type="EMBL" id="CH940650">
    <property type="protein sequence ID" value="EDW68368.1"/>
    <property type="molecule type" value="Genomic_DNA"/>
</dbReference>
<dbReference type="HOGENOM" id="CLU_017375_1_2_1"/>
<dbReference type="SUPFAM" id="SSF53335">
    <property type="entry name" value="S-adenosyl-L-methionine-dependent methyltransferases"/>
    <property type="match status" value="1"/>
</dbReference>
<evidence type="ECO:0000313" key="6">
    <source>
        <dbReference type="EMBL" id="EDW68368.1"/>
    </source>
</evidence>
<dbReference type="eggNOG" id="KOG1499">
    <property type="taxonomic scope" value="Eukaryota"/>
</dbReference>
<sequence length="292" mass="32567">MEDAWNMAESMLLDVLVSNVYNQFIHQNASLFKDKIVLDVGCRSGLLSILAVEAGAIKVFAVGNMQSAKCVTKVLAHGENAEIFEPLSGCISQLKLPCGLKKVDIIVSEWMGHALFADSLFCQVLYARDKWLTKGGQIFPNVANLYIQGICQSRQQIIDKSLPPILLMDDYVNRQSLMTEKYLLKSINLNSAKDEIEFFKADFKMKAVRNGKVSGCMLYFDICSTNAKGQLQKLFSIGPESPKTYMMQTVLFLKEDALEVVDQQLLFGRFSMAVGCFAPRGVEFSLGIWLGQ</sequence>
<organism evidence="6 7">
    <name type="scientific">Drosophila virilis</name>
    <name type="common">Fruit fly</name>
    <dbReference type="NCBI Taxonomy" id="7244"/>
    <lineage>
        <taxon>Eukaryota</taxon>
        <taxon>Metazoa</taxon>
        <taxon>Ecdysozoa</taxon>
        <taxon>Arthropoda</taxon>
        <taxon>Hexapoda</taxon>
        <taxon>Insecta</taxon>
        <taxon>Pterygota</taxon>
        <taxon>Neoptera</taxon>
        <taxon>Endopterygota</taxon>
        <taxon>Diptera</taxon>
        <taxon>Brachycera</taxon>
        <taxon>Muscomorpha</taxon>
        <taxon>Ephydroidea</taxon>
        <taxon>Drosophilidae</taxon>
        <taxon>Drosophila</taxon>
    </lineage>
</organism>
<dbReference type="GO" id="GO:0042054">
    <property type="term" value="F:histone methyltransferase activity"/>
    <property type="evidence" value="ECO:0007669"/>
    <property type="project" value="TreeGrafter"/>
</dbReference>
<gene>
    <name evidence="6" type="primary">Dvir\GJ24669</name>
    <name evidence="6" type="ORF">Dvir_GJ24669</name>
</gene>
<dbReference type="CDD" id="cd02440">
    <property type="entry name" value="AdoMet_MTases"/>
    <property type="match status" value="1"/>
</dbReference>
<dbReference type="InterPro" id="IPR025799">
    <property type="entry name" value="Arg_MeTrfase"/>
</dbReference>
<dbReference type="Proteomes" id="UP000008792">
    <property type="component" value="Unassembled WGS sequence"/>
</dbReference>
<dbReference type="GO" id="GO:0035241">
    <property type="term" value="F:protein-arginine omega-N monomethyltransferase activity"/>
    <property type="evidence" value="ECO:0007669"/>
    <property type="project" value="TreeGrafter"/>
</dbReference>
<proteinExistence type="predicted"/>
<dbReference type="STRING" id="7244.B4M0I9"/>
<evidence type="ECO:0000256" key="1">
    <source>
        <dbReference type="ARBA" id="ARBA00022603"/>
    </source>
</evidence>
<dbReference type="SMR" id="B4M0I9"/>
<dbReference type="OMA" id="RAYEWVF"/>